<dbReference type="SMART" id="SM00065">
    <property type="entry name" value="GAF"/>
    <property type="match status" value="1"/>
</dbReference>
<proteinExistence type="predicted"/>
<dbReference type="GO" id="GO:0071111">
    <property type="term" value="F:cyclic-guanylate-specific phosphodiesterase activity"/>
    <property type="evidence" value="ECO:0007669"/>
    <property type="project" value="InterPro"/>
</dbReference>
<dbReference type="EMBL" id="RBRD01000042">
    <property type="protein sequence ID" value="RMQ42356.1"/>
    <property type="molecule type" value="Genomic_DNA"/>
</dbReference>
<dbReference type="PROSITE" id="PS50883">
    <property type="entry name" value="EAL"/>
    <property type="match status" value="1"/>
</dbReference>
<organism evidence="2 3">
    <name type="scientific">Pseudomonas amygdali pv. mori</name>
    <dbReference type="NCBI Taxonomy" id="34065"/>
    <lineage>
        <taxon>Bacteria</taxon>
        <taxon>Pseudomonadati</taxon>
        <taxon>Pseudomonadota</taxon>
        <taxon>Gammaproteobacteria</taxon>
        <taxon>Pseudomonadales</taxon>
        <taxon>Pseudomonadaceae</taxon>
        <taxon>Pseudomonas</taxon>
        <taxon>Pseudomonas amygdali</taxon>
    </lineage>
</organism>
<dbReference type="InterPro" id="IPR050706">
    <property type="entry name" value="Cyclic-di-GMP_PDE-like"/>
</dbReference>
<dbReference type="InterPro" id="IPR001633">
    <property type="entry name" value="EAL_dom"/>
</dbReference>
<dbReference type="Gene3D" id="3.30.450.40">
    <property type="match status" value="1"/>
</dbReference>
<dbReference type="InterPro" id="IPR043128">
    <property type="entry name" value="Rev_trsase/Diguanyl_cyclase"/>
</dbReference>
<dbReference type="SUPFAM" id="SSF141868">
    <property type="entry name" value="EAL domain-like"/>
    <property type="match status" value="1"/>
</dbReference>
<dbReference type="SMART" id="SM00052">
    <property type="entry name" value="EAL"/>
    <property type="match status" value="1"/>
</dbReference>
<dbReference type="InterPro" id="IPR029787">
    <property type="entry name" value="Nucleotide_cyclase"/>
</dbReference>
<dbReference type="InterPro" id="IPR003018">
    <property type="entry name" value="GAF"/>
</dbReference>
<dbReference type="Pfam" id="PF00990">
    <property type="entry name" value="GGDEF"/>
    <property type="match status" value="1"/>
</dbReference>
<dbReference type="CDD" id="cd01948">
    <property type="entry name" value="EAL"/>
    <property type="match status" value="1"/>
</dbReference>
<dbReference type="Proteomes" id="UP000279553">
    <property type="component" value="Unassembled WGS sequence"/>
</dbReference>
<dbReference type="Gene3D" id="3.30.70.270">
    <property type="match status" value="1"/>
</dbReference>
<dbReference type="InterPro" id="IPR029016">
    <property type="entry name" value="GAF-like_dom_sf"/>
</dbReference>
<dbReference type="AlphaFoldDB" id="A0A3M4LLH7"/>
<dbReference type="Gene3D" id="3.20.20.450">
    <property type="entry name" value="EAL domain"/>
    <property type="match status" value="1"/>
</dbReference>
<dbReference type="SMART" id="SM00267">
    <property type="entry name" value="GGDEF"/>
    <property type="match status" value="1"/>
</dbReference>
<comment type="caution">
    <text evidence="2">The sequence shown here is derived from an EMBL/GenBank/DDBJ whole genome shotgun (WGS) entry which is preliminary data.</text>
</comment>
<evidence type="ECO:0000259" key="1">
    <source>
        <dbReference type="PROSITE" id="PS50883"/>
    </source>
</evidence>
<sequence>MIEFFSSVKVGSVMSYSHHRTPIENFMNASAPIPLNETQRLLRIRELCVLENTSDDVFDEIVAMTADFFQAPIALISIVDEHRQWFRARVGLNAQETPRNVSFCAYTILSDSLFEIPDATLDDRFMNNSLVTGHPDIRYYAGAPLITDDGIALGSLCVIDTKPREPMSEHQMQMLKRFASLVMKRIVSLRLSCFIDQPTGLYNRSRLQEDIHQALLSSVDYQLVVVDMITSAFLNDIVKALGYSFSQDLVTEIKSRLEHLLPPTCSLYKVSPTRFGFLLPGERAPDHLFRTILEDFETPVECRGIPVQMQVGLGVVTLNRDPTEEQDWMRMVISAADDARDRNLGWATYEPHFDAAQQRAFKLLSSLTSAVHSHDQLRLVYQPRIDLASGVCTSVEALLRWNHPTLGPIGPAEFVPLAEKTALMRPLSLWVLTSAIEQAARWQQQGFDFRIAINVTPEDLTGPAFTDRMIRLLGQHKIDPTRFELEFTEGALMHNPAEVRHQLERMRQMGMDVAIDDFGTGYSNWNYLRQLPATTVKLDQSLIRNLASDKTDQRLVKALIGLAKKLGYCVVAEGIETDEIRRLVKQWGCDEGQGYLISKPMEADAVLNWLGPDRRLQTVTEAAEAAVIRDKRL</sequence>
<name>A0A3M4LLH7_PSEA0</name>
<dbReference type="PANTHER" id="PTHR33121">
    <property type="entry name" value="CYCLIC DI-GMP PHOSPHODIESTERASE PDEF"/>
    <property type="match status" value="1"/>
</dbReference>
<dbReference type="SUPFAM" id="SSF55781">
    <property type="entry name" value="GAF domain-like"/>
    <property type="match status" value="1"/>
</dbReference>
<gene>
    <name evidence="2" type="ORF">ALQ05_04827</name>
</gene>
<accession>A0A3M4LLH7</accession>
<dbReference type="Pfam" id="PF00563">
    <property type="entry name" value="EAL"/>
    <property type="match status" value="1"/>
</dbReference>
<dbReference type="Pfam" id="PF01590">
    <property type="entry name" value="GAF"/>
    <property type="match status" value="1"/>
</dbReference>
<dbReference type="InterPro" id="IPR035919">
    <property type="entry name" value="EAL_sf"/>
</dbReference>
<evidence type="ECO:0000313" key="2">
    <source>
        <dbReference type="EMBL" id="RMQ42356.1"/>
    </source>
</evidence>
<reference evidence="2 3" key="1">
    <citation type="submission" date="2018-08" db="EMBL/GenBank/DDBJ databases">
        <title>Recombination of ecologically and evolutionarily significant loci maintains genetic cohesion in the Pseudomonas syringae species complex.</title>
        <authorList>
            <person name="Dillon M."/>
            <person name="Thakur S."/>
            <person name="Almeida R.N.D."/>
            <person name="Weir B.S."/>
            <person name="Guttman D.S."/>
        </authorList>
    </citation>
    <scope>NUCLEOTIDE SEQUENCE [LARGE SCALE GENOMIC DNA]</scope>
    <source>
        <strain evidence="2 3">ICMP 535</strain>
    </source>
</reference>
<evidence type="ECO:0000313" key="3">
    <source>
        <dbReference type="Proteomes" id="UP000279553"/>
    </source>
</evidence>
<feature type="domain" description="EAL" evidence="1">
    <location>
        <begin position="360"/>
        <end position="614"/>
    </location>
</feature>
<protein>
    <submittedName>
        <fullName evidence="2">GAF domain/GGDEF domain/EAL domain-containing protein</fullName>
    </submittedName>
</protein>
<dbReference type="PANTHER" id="PTHR33121:SF19">
    <property type="entry name" value="CYCLIC DI-GMP PHOSPHODIESTERASE PA2567"/>
    <property type="match status" value="1"/>
</dbReference>
<dbReference type="InterPro" id="IPR000160">
    <property type="entry name" value="GGDEF_dom"/>
</dbReference>
<dbReference type="SUPFAM" id="SSF55073">
    <property type="entry name" value="Nucleotide cyclase"/>
    <property type="match status" value="1"/>
</dbReference>